<sequence>MRSRSLPYLLTGALVAAFPATVLPLPAHAALQSCETSIRGKTSQFAYDDSNPRVEESLSLREKIFGSRGKVTCPGIVTLRAMTPELDDTGRAPFCLQWDKDADTYIGYAQGARDGFGHCEQPSRSFCERVNGSGDAAKQMTENTNGFAKDVAGNVAGDKIGSIVVKTTGDKLKGRLKDAGVAAVAAASPVGLAAVAVTAVAVGGTMYVCSEKGAKGADVEGTTEQMPDGTNVDAALANPDDGAELLGSELPMMTDTKAITPSVTQPVQEGPLNAINPDTGIGVTEPDADISNKNKH</sequence>
<comment type="caution">
    <text evidence="3">The sequence shown here is derived from an EMBL/GenBank/DDBJ whole genome shotgun (WGS) entry which is preliminary data.</text>
</comment>
<gene>
    <name evidence="3" type="ORF">VSX56_01460</name>
</gene>
<proteinExistence type="predicted"/>
<feature type="region of interest" description="Disordered" evidence="1">
    <location>
        <begin position="263"/>
        <end position="296"/>
    </location>
</feature>
<accession>A0ABV1SC01</accession>
<evidence type="ECO:0000256" key="1">
    <source>
        <dbReference type="SAM" id="MobiDB-lite"/>
    </source>
</evidence>
<organism evidence="3 4">
    <name type="scientific">Thioclava kandeliae</name>
    <dbReference type="NCBI Taxonomy" id="3070818"/>
    <lineage>
        <taxon>Bacteria</taxon>
        <taxon>Pseudomonadati</taxon>
        <taxon>Pseudomonadota</taxon>
        <taxon>Alphaproteobacteria</taxon>
        <taxon>Rhodobacterales</taxon>
        <taxon>Paracoccaceae</taxon>
        <taxon>Thioclava</taxon>
    </lineage>
</organism>
<evidence type="ECO:0000313" key="4">
    <source>
        <dbReference type="Proteomes" id="UP001438953"/>
    </source>
</evidence>
<protein>
    <submittedName>
        <fullName evidence="3">Uncharacterized protein</fullName>
    </submittedName>
</protein>
<feature type="chain" id="PRO_5047025740" evidence="2">
    <location>
        <begin position="30"/>
        <end position="296"/>
    </location>
</feature>
<keyword evidence="2" id="KW-0732">Signal</keyword>
<feature type="signal peptide" evidence="2">
    <location>
        <begin position="1"/>
        <end position="29"/>
    </location>
</feature>
<dbReference type="Proteomes" id="UP001438953">
    <property type="component" value="Unassembled WGS sequence"/>
</dbReference>
<dbReference type="EMBL" id="JAYWLC010000001">
    <property type="protein sequence ID" value="MER5170428.1"/>
    <property type="molecule type" value="Genomic_DNA"/>
</dbReference>
<dbReference type="RefSeq" id="WP_350934320.1">
    <property type="nucleotide sequence ID" value="NZ_JAYWLC010000001.1"/>
</dbReference>
<evidence type="ECO:0000313" key="3">
    <source>
        <dbReference type="EMBL" id="MER5170428.1"/>
    </source>
</evidence>
<evidence type="ECO:0000256" key="2">
    <source>
        <dbReference type="SAM" id="SignalP"/>
    </source>
</evidence>
<reference evidence="3 4" key="2">
    <citation type="submission" date="2024-06" db="EMBL/GenBank/DDBJ databases">
        <title>Thioclava kandeliae sp. nov. from a rhizosphere soil sample of Kandelia candel in a mangrove.</title>
        <authorList>
            <person name="Mu T."/>
        </authorList>
    </citation>
    <scope>NUCLEOTIDE SEQUENCE [LARGE SCALE GENOMIC DNA]</scope>
    <source>
        <strain evidence="3 4">CPCC 100088</strain>
    </source>
</reference>
<reference evidence="3 4" key="1">
    <citation type="submission" date="2024-01" db="EMBL/GenBank/DDBJ databases">
        <authorList>
            <person name="Deng Y."/>
            <person name="Su J."/>
        </authorList>
    </citation>
    <scope>NUCLEOTIDE SEQUENCE [LARGE SCALE GENOMIC DNA]</scope>
    <source>
        <strain evidence="3 4">CPCC 100088</strain>
    </source>
</reference>
<name>A0ABV1SC01_9RHOB</name>
<dbReference type="PROSITE" id="PS51257">
    <property type="entry name" value="PROKAR_LIPOPROTEIN"/>
    <property type="match status" value="1"/>
</dbReference>
<keyword evidence="4" id="KW-1185">Reference proteome</keyword>